<dbReference type="InterPro" id="IPR036322">
    <property type="entry name" value="WD40_repeat_dom_sf"/>
</dbReference>
<evidence type="ECO:0000313" key="13">
    <source>
        <dbReference type="EMBL" id="KAK3603510.1"/>
    </source>
</evidence>
<dbReference type="PROSITE" id="PS50011">
    <property type="entry name" value="PROTEIN_KINASE_DOM"/>
    <property type="match status" value="1"/>
</dbReference>
<sequence>MGNQLTGIAPSQILPVEQYLTEVPDYQFEGSLGSTRFFKVAKARTKEGSVVVKVFVIHDPSLPLATHKEKLTDIYSRLQGTSNCVPFQKAEPFEKFALLIRQYVKDSLYDRISTRPFLNKIEKKWIAFQLLCALNQCHKLKVCHGDIKSENVMITGWNWLLLTDFASFKPTYLPEDNPSDFSYFFDTSRRRTCYIAPERFVESSYKSPDLTGQTNNLDLTSSEVKTGDLTPAMDIFSAGCVITELFTEGTPPFDLSQLLSYRNKDYSPWKVLEKIDDINIRDLVRHMMQKDPAHRLSAEEYLIQQRGKSFPEYFYTFLKIYIQRFATPPILTPDDRIARIKRDMDQIIKSLGINENNPEENMGLVLIISLVASSTREAHFCHSKLLALNLLLDLSKYVTSDIVLDRIIPYMINYITDKFAQVRALTIRSVTLCLANLKSVPRSDSNVFLEYIFPNLASLTQDKVSLVRAAYAENIAQLAETALSVLEMTQLHEISVESEEGDATDMSSYDTELQSLQEIIQQKVVGLLSDPDNAVKQTLMNNGITRLCVFFGRQKANDVLLSHMITFLNDKDDWHLRGSFFDNIVGVAAYIGWQSSAILKPLIEQGLSDSEEYVVHKSLHALKVLTEEGLLQKNMLHEFVQIVVPLLAHPGVWIRQGSVGFISNVAKVLNIADIHCSLLPALQPFLKEKILQIQNEMLLLSALDDPIPRSVYDYILRSLMIDRVFSILQERKYMREIKRQGHKPVYSELDDTMAQIFRKLSSLGMTESHEDKILAMKELMLKLHKVRAGSTENSTSHEGEDGGKAGEIDIQKLRIIRRHADLHKQKDIKADGQTSPGIRRKKKSPAPETPVSMNEDWKRMFGSTESDKSLSSSPKSRSVKVDPLDRRASTSTLNLSSTQNSSIVTVSQVSLDGSLKVNSQQQGQQTRYAPCKLDLRTLVHKRRSQYRADIASKDLEVISWDSRPPPTNWKPKGQLVAHLQEHRGPVNRIAVCHNHSFFATCSNDGTVKIWECGRLEGKNVANRSKQTLSKQGGSIKHLAFLEGSTNLASASDNGCIFIYALDSGKATQMATHMVDLPGHGQVVDMTHFDTGSQSVLAYATVNGFLIGWDHRSPELAWKLKNDLRTGLINSFAVHQSQCWLALGTSSGTHICWDLRFELPITNIVHPTGARVRRLLAHPQEQSWIVSATQGNNEVSLWDMETGSRRKTLWASSLPTFSKSQANLHAVHGMHMSVTDSNVFLLTGGSDMRIRFWDLSYPANSFIIAEAAGDSTHQTAVSYRSRLVEGTEVIEETYSKKQTSNEDIPRRGPEAPPQGHTDIITDVNICQASQCLVLSSSRNGVVKVWK</sequence>
<keyword evidence="3" id="KW-0723">Serine/threonine-protein kinase</keyword>
<dbReference type="InterPro" id="IPR045162">
    <property type="entry name" value="Vps15-like"/>
</dbReference>
<reference evidence="13" key="2">
    <citation type="journal article" date="2021" name="Genome Biol. Evol.">
        <title>Developing a high-quality reference genome for a parasitic bivalve with doubly uniparental inheritance (Bivalvia: Unionida).</title>
        <authorList>
            <person name="Smith C.H."/>
        </authorList>
    </citation>
    <scope>NUCLEOTIDE SEQUENCE</scope>
    <source>
        <strain evidence="13">CHS0354</strain>
        <tissue evidence="13">Mantle</tissue>
    </source>
</reference>
<dbReference type="InterPro" id="IPR015943">
    <property type="entry name" value="WD40/YVTN_repeat-like_dom_sf"/>
</dbReference>
<dbReference type="Pfam" id="PF22956">
    <property type="entry name" value="VPS15-like_hel"/>
    <property type="match status" value="1"/>
</dbReference>
<dbReference type="PANTHER" id="PTHR17583">
    <property type="entry name" value="PHOSPHOINOSITIDE 3-KINASE REGULATORY SUBUNIT 4"/>
    <property type="match status" value="1"/>
</dbReference>
<dbReference type="GO" id="GO:0045324">
    <property type="term" value="P:late endosome to vacuole transport"/>
    <property type="evidence" value="ECO:0007669"/>
    <property type="project" value="InterPro"/>
</dbReference>
<dbReference type="Gene3D" id="2.130.10.10">
    <property type="entry name" value="YVTN repeat-like/Quinoprotein amine dehydrogenase"/>
    <property type="match status" value="3"/>
</dbReference>
<reference evidence="13" key="3">
    <citation type="submission" date="2023-05" db="EMBL/GenBank/DDBJ databases">
        <authorList>
            <person name="Smith C.H."/>
        </authorList>
    </citation>
    <scope>NUCLEOTIDE SEQUENCE</scope>
    <source>
        <strain evidence="13">CHS0354</strain>
        <tissue evidence="13">Mantle</tissue>
    </source>
</reference>
<dbReference type="CDD" id="cd13980">
    <property type="entry name" value="STKc_Vps15"/>
    <property type="match status" value="1"/>
</dbReference>
<dbReference type="SUPFAM" id="SSF48371">
    <property type="entry name" value="ARM repeat"/>
    <property type="match status" value="1"/>
</dbReference>
<dbReference type="PROSITE" id="PS50082">
    <property type="entry name" value="WD_REPEATS_2"/>
    <property type="match status" value="3"/>
</dbReference>
<dbReference type="EMBL" id="JAEAOA010001808">
    <property type="protein sequence ID" value="KAK3603510.1"/>
    <property type="molecule type" value="Genomic_DNA"/>
</dbReference>
<dbReference type="InterPro" id="IPR011009">
    <property type="entry name" value="Kinase-like_dom_sf"/>
</dbReference>
<keyword evidence="8" id="KW-0418">Kinase</keyword>
<evidence type="ECO:0000256" key="6">
    <source>
        <dbReference type="ARBA" id="ARBA00022737"/>
    </source>
</evidence>
<feature type="compositionally biased region" description="Low complexity" evidence="11">
    <location>
        <begin position="889"/>
        <end position="899"/>
    </location>
</feature>
<keyword evidence="7" id="KW-0547">Nucleotide-binding</keyword>
<keyword evidence="6" id="KW-0677">Repeat</keyword>
<dbReference type="InterPro" id="IPR000719">
    <property type="entry name" value="Prot_kinase_dom"/>
</dbReference>
<feature type="compositionally biased region" description="Basic and acidic residues" evidence="11">
    <location>
        <begin position="879"/>
        <end position="888"/>
    </location>
</feature>
<feature type="region of interest" description="Disordered" evidence="11">
    <location>
        <begin position="821"/>
        <end position="899"/>
    </location>
</feature>
<comment type="caution">
    <text evidence="13">The sequence shown here is derived from an EMBL/GenBank/DDBJ whole genome shotgun (WGS) entry which is preliminary data.</text>
</comment>
<keyword evidence="5" id="KW-0808">Transferase</keyword>
<feature type="compositionally biased region" description="Basic and acidic residues" evidence="11">
    <location>
        <begin position="821"/>
        <end position="830"/>
    </location>
</feature>
<comment type="subcellular location">
    <subcellularLocation>
        <location evidence="1">Cytoplasmic vesicle</location>
        <location evidence="1">Autophagosome</location>
    </subcellularLocation>
</comment>
<dbReference type="FunFam" id="1.25.10.10:FF:000342">
    <property type="entry name" value="Serine/threonine-protein kinase VPS15"/>
    <property type="match status" value="1"/>
</dbReference>
<dbReference type="InterPro" id="IPR016024">
    <property type="entry name" value="ARM-type_fold"/>
</dbReference>
<dbReference type="EC" id="2.7.11.1" evidence="2"/>
<protein>
    <recommendedName>
        <fullName evidence="2">non-specific serine/threonine protein kinase</fullName>
        <ecNumber evidence="2">2.7.11.1</ecNumber>
    </recommendedName>
</protein>
<dbReference type="GO" id="GO:0016236">
    <property type="term" value="P:macroautophagy"/>
    <property type="evidence" value="ECO:0007669"/>
    <property type="project" value="InterPro"/>
</dbReference>
<name>A0AAE0W7Y5_9BIVA</name>
<feature type="repeat" description="WD" evidence="10">
    <location>
        <begin position="1312"/>
        <end position="1345"/>
    </location>
</feature>
<feature type="repeat" description="WD" evidence="10">
    <location>
        <begin position="1231"/>
        <end position="1255"/>
    </location>
</feature>
<feature type="domain" description="Protein kinase" evidence="12">
    <location>
        <begin position="26"/>
        <end position="318"/>
    </location>
</feature>
<feature type="compositionally biased region" description="Basic and acidic residues" evidence="11">
    <location>
        <begin position="1294"/>
        <end position="1308"/>
    </location>
</feature>
<dbReference type="Pfam" id="PF00069">
    <property type="entry name" value="Pkinase"/>
    <property type="match status" value="1"/>
</dbReference>
<evidence type="ECO:0000259" key="12">
    <source>
        <dbReference type="PROSITE" id="PS50011"/>
    </source>
</evidence>
<dbReference type="Gene3D" id="1.10.510.10">
    <property type="entry name" value="Transferase(Phosphotransferase) domain 1"/>
    <property type="match status" value="1"/>
</dbReference>
<dbReference type="InterPro" id="IPR011989">
    <property type="entry name" value="ARM-like"/>
</dbReference>
<dbReference type="Pfam" id="PF00400">
    <property type="entry name" value="WD40"/>
    <property type="match status" value="2"/>
</dbReference>
<dbReference type="InterPro" id="IPR001680">
    <property type="entry name" value="WD40_rpt"/>
</dbReference>
<dbReference type="GO" id="GO:0005776">
    <property type="term" value="C:autophagosome"/>
    <property type="evidence" value="ECO:0007669"/>
    <property type="project" value="UniProtKB-SubCell"/>
</dbReference>
<keyword evidence="9" id="KW-0067">ATP-binding</keyword>
<dbReference type="Proteomes" id="UP001195483">
    <property type="component" value="Unassembled WGS sequence"/>
</dbReference>
<evidence type="ECO:0000256" key="8">
    <source>
        <dbReference type="ARBA" id="ARBA00022777"/>
    </source>
</evidence>
<keyword evidence="14" id="KW-1185">Reference proteome</keyword>
<dbReference type="PROSITE" id="PS00678">
    <property type="entry name" value="WD_REPEATS_1"/>
    <property type="match status" value="1"/>
</dbReference>
<dbReference type="FunFam" id="1.10.510.10:FF:000497">
    <property type="entry name" value="Phosphoinositide 3-kinase regulatory subunit"/>
    <property type="match status" value="1"/>
</dbReference>
<dbReference type="GO" id="GO:0005524">
    <property type="term" value="F:ATP binding"/>
    <property type="evidence" value="ECO:0007669"/>
    <property type="project" value="UniProtKB-KW"/>
</dbReference>
<dbReference type="SUPFAM" id="SSF50978">
    <property type="entry name" value="WD40 repeat-like"/>
    <property type="match status" value="1"/>
</dbReference>
<dbReference type="InterPro" id="IPR008271">
    <property type="entry name" value="Ser/Thr_kinase_AS"/>
</dbReference>
<dbReference type="GO" id="GO:0034271">
    <property type="term" value="C:phosphatidylinositol 3-kinase complex, class III, type I"/>
    <property type="evidence" value="ECO:0007669"/>
    <property type="project" value="TreeGrafter"/>
</dbReference>
<evidence type="ECO:0000256" key="10">
    <source>
        <dbReference type="PROSITE-ProRule" id="PRU00221"/>
    </source>
</evidence>
<keyword evidence="4 10" id="KW-0853">WD repeat</keyword>
<dbReference type="PROSITE" id="PS50294">
    <property type="entry name" value="WD_REPEATS_REGION"/>
    <property type="match status" value="2"/>
</dbReference>
<dbReference type="GO" id="GO:0006623">
    <property type="term" value="P:protein targeting to vacuole"/>
    <property type="evidence" value="ECO:0007669"/>
    <property type="project" value="TreeGrafter"/>
</dbReference>
<evidence type="ECO:0000256" key="7">
    <source>
        <dbReference type="ARBA" id="ARBA00022741"/>
    </source>
</evidence>
<organism evidence="13 14">
    <name type="scientific">Potamilus streckersoni</name>
    <dbReference type="NCBI Taxonomy" id="2493646"/>
    <lineage>
        <taxon>Eukaryota</taxon>
        <taxon>Metazoa</taxon>
        <taxon>Spiralia</taxon>
        <taxon>Lophotrochozoa</taxon>
        <taxon>Mollusca</taxon>
        <taxon>Bivalvia</taxon>
        <taxon>Autobranchia</taxon>
        <taxon>Heteroconchia</taxon>
        <taxon>Palaeoheterodonta</taxon>
        <taxon>Unionida</taxon>
        <taxon>Unionoidea</taxon>
        <taxon>Unionidae</taxon>
        <taxon>Ambleminae</taxon>
        <taxon>Lampsilini</taxon>
        <taxon>Potamilus</taxon>
    </lineage>
</organism>
<dbReference type="Gene3D" id="1.25.10.10">
    <property type="entry name" value="Leucine-rich Repeat Variant"/>
    <property type="match status" value="2"/>
</dbReference>
<evidence type="ECO:0000256" key="4">
    <source>
        <dbReference type="ARBA" id="ARBA00022574"/>
    </source>
</evidence>
<reference evidence="13" key="1">
    <citation type="journal article" date="2021" name="Genome Biol. Evol.">
        <title>A High-Quality Reference Genome for a Parasitic Bivalve with Doubly Uniparental Inheritance (Bivalvia: Unionida).</title>
        <authorList>
            <person name="Smith C.H."/>
        </authorList>
    </citation>
    <scope>NUCLEOTIDE SEQUENCE</scope>
    <source>
        <strain evidence="13">CHS0354</strain>
    </source>
</reference>
<feature type="compositionally biased region" description="Basic and acidic residues" evidence="11">
    <location>
        <begin position="795"/>
        <end position="806"/>
    </location>
</feature>
<proteinExistence type="predicted"/>
<gene>
    <name evidence="13" type="ORF">CHS0354_030365</name>
</gene>
<evidence type="ECO:0000313" key="14">
    <source>
        <dbReference type="Proteomes" id="UP001195483"/>
    </source>
</evidence>
<dbReference type="PANTHER" id="PTHR17583:SF0">
    <property type="entry name" value="PHOSPHOINOSITIDE 3-KINASE REGULATORY SUBUNIT 4"/>
    <property type="match status" value="1"/>
</dbReference>
<dbReference type="SMART" id="SM00320">
    <property type="entry name" value="WD40"/>
    <property type="match status" value="7"/>
</dbReference>
<feature type="region of interest" description="Disordered" evidence="11">
    <location>
        <begin position="1294"/>
        <end position="1315"/>
    </location>
</feature>
<feature type="repeat" description="WD" evidence="10">
    <location>
        <begin position="979"/>
        <end position="1011"/>
    </location>
</feature>
<evidence type="ECO:0000256" key="2">
    <source>
        <dbReference type="ARBA" id="ARBA00012513"/>
    </source>
</evidence>
<dbReference type="GO" id="GO:0034272">
    <property type="term" value="C:phosphatidylinositol 3-kinase complex, class III, type II"/>
    <property type="evidence" value="ECO:0007669"/>
    <property type="project" value="TreeGrafter"/>
</dbReference>
<evidence type="ECO:0000256" key="3">
    <source>
        <dbReference type="ARBA" id="ARBA00022527"/>
    </source>
</evidence>
<dbReference type="InterPro" id="IPR055231">
    <property type="entry name" value="2AA_helical"/>
</dbReference>
<dbReference type="InterPro" id="IPR019775">
    <property type="entry name" value="WD40_repeat_CS"/>
</dbReference>
<feature type="region of interest" description="Disordered" evidence="11">
    <location>
        <begin position="787"/>
        <end position="806"/>
    </location>
</feature>
<dbReference type="GO" id="GO:0005770">
    <property type="term" value="C:late endosome"/>
    <property type="evidence" value="ECO:0007669"/>
    <property type="project" value="TreeGrafter"/>
</dbReference>
<evidence type="ECO:0000256" key="9">
    <source>
        <dbReference type="ARBA" id="ARBA00022840"/>
    </source>
</evidence>
<dbReference type="SUPFAM" id="SSF56112">
    <property type="entry name" value="Protein kinase-like (PK-like)"/>
    <property type="match status" value="1"/>
</dbReference>
<accession>A0AAE0W7Y5</accession>
<dbReference type="GO" id="GO:0004674">
    <property type="term" value="F:protein serine/threonine kinase activity"/>
    <property type="evidence" value="ECO:0007669"/>
    <property type="project" value="UniProtKB-KW"/>
</dbReference>
<evidence type="ECO:0000256" key="11">
    <source>
        <dbReference type="SAM" id="MobiDB-lite"/>
    </source>
</evidence>
<evidence type="ECO:0000256" key="5">
    <source>
        <dbReference type="ARBA" id="ARBA00022679"/>
    </source>
</evidence>
<dbReference type="GO" id="GO:0071561">
    <property type="term" value="C:nucleus-vacuole junction"/>
    <property type="evidence" value="ECO:0007669"/>
    <property type="project" value="TreeGrafter"/>
</dbReference>
<evidence type="ECO:0000256" key="1">
    <source>
        <dbReference type="ARBA" id="ARBA00004419"/>
    </source>
</evidence>
<dbReference type="SMART" id="SM00220">
    <property type="entry name" value="S_TKc"/>
    <property type="match status" value="1"/>
</dbReference>
<dbReference type="PROSITE" id="PS00108">
    <property type="entry name" value="PROTEIN_KINASE_ST"/>
    <property type="match status" value="1"/>
</dbReference>